<organism evidence="2 3">
    <name type="scientific">Panicum virgatum</name>
    <name type="common">Blackwell switchgrass</name>
    <dbReference type="NCBI Taxonomy" id="38727"/>
    <lineage>
        <taxon>Eukaryota</taxon>
        <taxon>Viridiplantae</taxon>
        <taxon>Streptophyta</taxon>
        <taxon>Embryophyta</taxon>
        <taxon>Tracheophyta</taxon>
        <taxon>Spermatophyta</taxon>
        <taxon>Magnoliopsida</taxon>
        <taxon>Liliopsida</taxon>
        <taxon>Poales</taxon>
        <taxon>Poaceae</taxon>
        <taxon>PACMAD clade</taxon>
        <taxon>Panicoideae</taxon>
        <taxon>Panicodae</taxon>
        <taxon>Paniceae</taxon>
        <taxon>Panicinae</taxon>
        <taxon>Panicum</taxon>
        <taxon>Panicum sect. Hiantes</taxon>
    </lineage>
</organism>
<keyword evidence="3" id="KW-1185">Reference proteome</keyword>
<reference evidence="2" key="1">
    <citation type="submission" date="2020-05" db="EMBL/GenBank/DDBJ databases">
        <title>WGS assembly of Panicum virgatum.</title>
        <authorList>
            <person name="Lovell J.T."/>
            <person name="Jenkins J."/>
            <person name="Shu S."/>
            <person name="Juenger T.E."/>
            <person name="Schmutz J."/>
        </authorList>
    </citation>
    <scope>NUCLEOTIDE SEQUENCE</scope>
    <source>
        <strain evidence="2">AP13</strain>
    </source>
</reference>
<dbReference type="Pfam" id="PF13365">
    <property type="entry name" value="Trypsin_2"/>
    <property type="match status" value="1"/>
</dbReference>
<feature type="compositionally biased region" description="Polar residues" evidence="1">
    <location>
        <begin position="23"/>
        <end position="34"/>
    </location>
</feature>
<dbReference type="InterPro" id="IPR009003">
    <property type="entry name" value="Peptidase_S1_PA"/>
</dbReference>
<accession>A0A8T0VP72</accession>
<sequence length="583" mass="65122">MYVEDHKKRGGGGALRTREQRTTSRSKLQLSSGSDGPKRSFPKGTSRSLREMWKFQASQAALADFHKKRRAIEEEQCGGFPDREVPKNSFKEKPFGDEAAHGQELCRSSVVSLALFDGDSAEENKLFACSGIALPHGRAILRLTRFVTSACLVREFNNKRNRDDKLRVKARLPDNTTTDGLLGLYDKDIAIVTSINRLNVRPVHLDLQASPDCPDGHVLAAGRAFNSGSFMAMHGSLSNESPNIFLSDSEDFTEEKTTGFHGMIVDLCHDGFENRKRAKFLTLKSLYERLELFQILNPKKTRLWDFLLPEGVSSVVPPVNGRLHNRFEDRFGELRAWKGYPFGAPPNDYFKRVWDQLQKEVVTNISRLLIKWLGSRTTRTVVLTSANLVRSRANEDEVDGNLRVDRGVSPTESTLCDGTLELYNLHYNIAIVSVKKGFNAIRPEDIFNGNEVSAKQVVAIGRDTIHGLLMAIMGKVKSNNKGKVESSKKGVLNCKELRCSTCKSKKAGIGGPLIDFGGSFVGMNFYDGSDVTPFLPRHEVINALNGANNFSLPSERWPVPKAYWHHGELEADLYDVRSGRTLM</sequence>
<protein>
    <submittedName>
        <fullName evidence="2">Uncharacterized protein</fullName>
    </submittedName>
</protein>
<evidence type="ECO:0000313" key="3">
    <source>
        <dbReference type="Proteomes" id="UP000823388"/>
    </source>
</evidence>
<name>A0A8T0VP72_PANVG</name>
<dbReference type="SUPFAM" id="SSF50494">
    <property type="entry name" value="Trypsin-like serine proteases"/>
    <property type="match status" value="1"/>
</dbReference>
<dbReference type="AlphaFoldDB" id="A0A8T0VP72"/>
<gene>
    <name evidence="2" type="ORF">PVAP13_2NG436200</name>
</gene>
<comment type="caution">
    <text evidence="2">The sequence shown here is derived from an EMBL/GenBank/DDBJ whole genome shotgun (WGS) entry which is preliminary data.</text>
</comment>
<dbReference type="EMBL" id="CM029040">
    <property type="protein sequence ID" value="KAG2636227.1"/>
    <property type="molecule type" value="Genomic_DNA"/>
</dbReference>
<feature type="region of interest" description="Disordered" evidence="1">
    <location>
        <begin position="1"/>
        <end position="47"/>
    </location>
</feature>
<evidence type="ECO:0000313" key="2">
    <source>
        <dbReference type="EMBL" id="KAG2636227.1"/>
    </source>
</evidence>
<dbReference type="Proteomes" id="UP000823388">
    <property type="component" value="Chromosome 2N"/>
</dbReference>
<dbReference type="PANTHER" id="PTHR18868">
    <property type="entry name" value="OS07G0665300 PROTEIN-RELATED"/>
    <property type="match status" value="1"/>
</dbReference>
<dbReference type="PANTHER" id="PTHR18868:SF28">
    <property type="entry name" value="PEPTIDASE S1 DOMAIN-CONTAINING PROTEIN"/>
    <property type="match status" value="1"/>
</dbReference>
<proteinExistence type="predicted"/>
<evidence type="ECO:0000256" key="1">
    <source>
        <dbReference type="SAM" id="MobiDB-lite"/>
    </source>
</evidence>